<organism evidence="1 2">
    <name type="scientific">Plesiocystis pacifica SIR-1</name>
    <dbReference type="NCBI Taxonomy" id="391625"/>
    <lineage>
        <taxon>Bacteria</taxon>
        <taxon>Pseudomonadati</taxon>
        <taxon>Myxococcota</taxon>
        <taxon>Polyangia</taxon>
        <taxon>Nannocystales</taxon>
        <taxon>Nannocystaceae</taxon>
        <taxon>Plesiocystis</taxon>
    </lineage>
</organism>
<gene>
    <name evidence="1" type="ORF">PPSIR1_41534</name>
</gene>
<dbReference type="AlphaFoldDB" id="A6G0P8"/>
<sequence length="77" mass="8487">MKHVTKTIARAANTRIDQCSCGAIHITVGGVTMRIREQAARELRDMLIAGLRAVDQNTTNAPMPFHIVPPPDDQDLH</sequence>
<keyword evidence="2" id="KW-1185">Reference proteome</keyword>
<comment type="caution">
    <text evidence="1">The sequence shown here is derived from an EMBL/GenBank/DDBJ whole genome shotgun (WGS) entry which is preliminary data.</text>
</comment>
<dbReference type="EMBL" id="ABCS01000010">
    <property type="protein sequence ID" value="EDM80436.1"/>
    <property type="molecule type" value="Genomic_DNA"/>
</dbReference>
<proteinExistence type="predicted"/>
<name>A6G0P8_9BACT</name>
<evidence type="ECO:0000313" key="2">
    <source>
        <dbReference type="Proteomes" id="UP000005801"/>
    </source>
</evidence>
<evidence type="ECO:0000313" key="1">
    <source>
        <dbReference type="EMBL" id="EDM80436.1"/>
    </source>
</evidence>
<dbReference type="RefSeq" id="WP_006970297.1">
    <property type="nucleotide sequence ID" value="NZ_ABCS01000010.1"/>
</dbReference>
<protein>
    <submittedName>
        <fullName evidence="1">Uncharacterized protein</fullName>
    </submittedName>
</protein>
<reference evidence="1 2" key="1">
    <citation type="submission" date="2007-06" db="EMBL/GenBank/DDBJ databases">
        <authorList>
            <person name="Shimkets L."/>
            <person name="Ferriera S."/>
            <person name="Johnson J."/>
            <person name="Kravitz S."/>
            <person name="Beeson K."/>
            <person name="Sutton G."/>
            <person name="Rogers Y.-H."/>
            <person name="Friedman R."/>
            <person name="Frazier M."/>
            <person name="Venter J.C."/>
        </authorList>
    </citation>
    <scope>NUCLEOTIDE SEQUENCE [LARGE SCALE GENOMIC DNA]</scope>
    <source>
        <strain evidence="1 2">SIR-1</strain>
    </source>
</reference>
<dbReference type="OrthoDB" id="5519125at2"/>
<dbReference type="STRING" id="391625.PPSIR1_41534"/>
<accession>A6G0P8</accession>
<dbReference type="Proteomes" id="UP000005801">
    <property type="component" value="Unassembled WGS sequence"/>
</dbReference>